<dbReference type="InterPro" id="IPR036291">
    <property type="entry name" value="NAD(P)-bd_dom_sf"/>
</dbReference>
<dbReference type="Proteomes" id="UP000823613">
    <property type="component" value="Unassembled WGS sequence"/>
</dbReference>
<sequence>MKKIIILTGANGHVGNNIVKMLVDKDYEVRGLVLSKSNVSDFKNIKYYEGNYIQNMHSIH</sequence>
<reference evidence="1" key="1">
    <citation type="submission" date="2020-10" db="EMBL/GenBank/DDBJ databases">
        <authorList>
            <person name="Gilroy R."/>
        </authorList>
    </citation>
    <scope>NUCLEOTIDE SEQUENCE</scope>
    <source>
        <strain evidence="1">11159</strain>
    </source>
</reference>
<proteinExistence type="predicted"/>
<dbReference type="AlphaFoldDB" id="A0A9D9DLY2"/>
<reference evidence="1" key="2">
    <citation type="journal article" date="2021" name="PeerJ">
        <title>Extensive microbial diversity within the chicken gut microbiome revealed by metagenomics and culture.</title>
        <authorList>
            <person name="Gilroy R."/>
            <person name="Ravi A."/>
            <person name="Getino M."/>
            <person name="Pursley I."/>
            <person name="Horton D.L."/>
            <person name="Alikhan N.F."/>
            <person name="Baker D."/>
            <person name="Gharbi K."/>
            <person name="Hall N."/>
            <person name="Watson M."/>
            <person name="Adriaenssens E.M."/>
            <person name="Foster-Nyarko E."/>
            <person name="Jarju S."/>
            <person name="Secka A."/>
            <person name="Antonio M."/>
            <person name="Oren A."/>
            <person name="Chaudhuri R.R."/>
            <person name="La Ragione R."/>
            <person name="Hildebrand F."/>
            <person name="Pallen M.J."/>
        </authorList>
    </citation>
    <scope>NUCLEOTIDE SEQUENCE</scope>
    <source>
        <strain evidence="1">11159</strain>
    </source>
</reference>
<accession>A0A9D9DLY2</accession>
<comment type="caution">
    <text evidence="1">The sequence shown here is derived from an EMBL/GenBank/DDBJ whole genome shotgun (WGS) entry which is preliminary data.</text>
</comment>
<evidence type="ECO:0000313" key="1">
    <source>
        <dbReference type="EMBL" id="MBO8427469.1"/>
    </source>
</evidence>
<dbReference type="Gene3D" id="3.40.50.720">
    <property type="entry name" value="NAD(P)-binding Rossmann-like Domain"/>
    <property type="match status" value="1"/>
</dbReference>
<dbReference type="SUPFAM" id="SSF51735">
    <property type="entry name" value="NAD(P)-binding Rossmann-fold domains"/>
    <property type="match status" value="1"/>
</dbReference>
<name>A0A9D9DLY2_9BACL</name>
<evidence type="ECO:0000313" key="2">
    <source>
        <dbReference type="Proteomes" id="UP000823613"/>
    </source>
</evidence>
<organism evidence="1 2">
    <name type="scientific">Candidatus Onthovivens merdipullorum</name>
    <dbReference type="NCBI Taxonomy" id="2840889"/>
    <lineage>
        <taxon>Bacteria</taxon>
        <taxon>Bacillati</taxon>
        <taxon>Bacillota</taxon>
        <taxon>Bacilli</taxon>
        <taxon>Bacillales</taxon>
        <taxon>Candidatus Onthovivens</taxon>
    </lineage>
</organism>
<dbReference type="EMBL" id="JADIMY010000061">
    <property type="protein sequence ID" value="MBO8427469.1"/>
    <property type="molecule type" value="Genomic_DNA"/>
</dbReference>
<protein>
    <submittedName>
        <fullName evidence="1">NAD-dependent epimerase/dehydratase family protein</fullName>
    </submittedName>
</protein>
<gene>
    <name evidence="1" type="ORF">IAC58_02780</name>
</gene>